<dbReference type="SUPFAM" id="SSF53448">
    <property type="entry name" value="Nucleotide-diphospho-sugar transferases"/>
    <property type="match status" value="1"/>
</dbReference>
<dbReference type="EC" id="2.4.-.-" evidence="6"/>
<dbReference type="GO" id="GO:0016757">
    <property type="term" value="F:glycosyltransferase activity"/>
    <property type="evidence" value="ECO:0007669"/>
    <property type="project" value="UniProtKB-KW"/>
</dbReference>
<feature type="domain" description="Glycosyltransferase 2-like" evidence="5">
    <location>
        <begin position="42"/>
        <end position="166"/>
    </location>
</feature>
<dbReference type="Gene3D" id="3.90.550.10">
    <property type="entry name" value="Spore Coat Polysaccharide Biosynthesis Protein SpsA, Chain A"/>
    <property type="match status" value="1"/>
</dbReference>
<dbReference type="EMBL" id="JBHUOX010000032">
    <property type="protein sequence ID" value="MFD3003540.1"/>
    <property type="molecule type" value="Genomic_DNA"/>
</dbReference>
<evidence type="ECO:0000256" key="2">
    <source>
        <dbReference type="ARBA" id="ARBA00022676"/>
    </source>
</evidence>
<keyword evidence="7" id="KW-1185">Reference proteome</keyword>
<evidence type="ECO:0000256" key="3">
    <source>
        <dbReference type="ARBA" id="ARBA00022679"/>
    </source>
</evidence>
<dbReference type="Proteomes" id="UP001597641">
    <property type="component" value="Unassembled WGS sequence"/>
</dbReference>
<keyword evidence="4" id="KW-1133">Transmembrane helix</keyword>
<organism evidence="6 7">
    <name type="scientific">Pontibacter toksunensis</name>
    <dbReference type="NCBI Taxonomy" id="1332631"/>
    <lineage>
        <taxon>Bacteria</taxon>
        <taxon>Pseudomonadati</taxon>
        <taxon>Bacteroidota</taxon>
        <taxon>Cytophagia</taxon>
        <taxon>Cytophagales</taxon>
        <taxon>Hymenobacteraceae</taxon>
        <taxon>Pontibacter</taxon>
    </lineage>
</organism>
<keyword evidence="4" id="KW-0812">Transmembrane</keyword>
<evidence type="ECO:0000313" key="6">
    <source>
        <dbReference type="EMBL" id="MFD3003540.1"/>
    </source>
</evidence>
<dbReference type="PANTHER" id="PTHR43630">
    <property type="entry name" value="POLY-BETA-1,6-N-ACETYL-D-GLUCOSAMINE SYNTHASE"/>
    <property type="match status" value="1"/>
</dbReference>
<evidence type="ECO:0000256" key="1">
    <source>
        <dbReference type="ARBA" id="ARBA00006739"/>
    </source>
</evidence>
<evidence type="ECO:0000256" key="4">
    <source>
        <dbReference type="SAM" id="Phobius"/>
    </source>
</evidence>
<gene>
    <name evidence="6" type="ORF">ACFS7Z_24495</name>
</gene>
<feature type="transmembrane region" description="Helical" evidence="4">
    <location>
        <begin position="310"/>
        <end position="328"/>
    </location>
</feature>
<proteinExistence type="inferred from homology"/>
<comment type="caution">
    <text evidence="6">The sequence shown here is derived from an EMBL/GenBank/DDBJ whole genome shotgun (WGS) entry which is preliminary data.</text>
</comment>
<evidence type="ECO:0000259" key="5">
    <source>
        <dbReference type="Pfam" id="PF00535"/>
    </source>
</evidence>
<comment type="similarity">
    <text evidence="1">Belongs to the glycosyltransferase 2 family.</text>
</comment>
<sequence length="377" mass="42563">MIVLLSVALLSYAWIILRRWDAWQDLPVSDAPASYYPDVRLSVIIPVRNEAKNILLLLRDLEAQQYPKELVEVLVVDDHSEDSTVELVSEYKAGSTMSIRILQLKEYPAMQLKKAGVQKGVELAQGELLVLTDGDCRVGPEWLRQYAYVYRMQQPYFISGPVSFHQTSSAFEKMQLVEFSSLIGIGGASIGVGAPNMCNGANLAYRKDIFNSVAGFAGNEGIASGDDEFLLHKVHELYPGRVAFLKNPKAIVYTSACKTLISFVSQRVRWASKWKSYQSLPVQLIAVVVFLVNFLLFLTIPLVITDSIPLWMFIGAYATKFAVDFLFLKRILGFLGKQQYLWYMLPLQLVYVPYVVFTGTCGLLGRYRWKGRIIRNS</sequence>
<feature type="transmembrane region" description="Helical" evidence="4">
    <location>
        <begin position="340"/>
        <end position="365"/>
    </location>
</feature>
<keyword evidence="3 6" id="KW-0808">Transferase</keyword>
<protein>
    <submittedName>
        <fullName evidence="6">Glycosyltransferase</fullName>
        <ecNumber evidence="6">2.4.-.-</ecNumber>
    </submittedName>
</protein>
<dbReference type="InterPro" id="IPR001173">
    <property type="entry name" value="Glyco_trans_2-like"/>
</dbReference>
<dbReference type="InterPro" id="IPR029044">
    <property type="entry name" value="Nucleotide-diphossugar_trans"/>
</dbReference>
<keyword evidence="4" id="KW-0472">Membrane</keyword>
<dbReference type="PANTHER" id="PTHR43630:SF1">
    <property type="entry name" value="POLY-BETA-1,6-N-ACETYL-D-GLUCOSAMINE SYNTHASE"/>
    <property type="match status" value="1"/>
</dbReference>
<dbReference type="Pfam" id="PF00535">
    <property type="entry name" value="Glycos_transf_2"/>
    <property type="match status" value="1"/>
</dbReference>
<feature type="transmembrane region" description="Helical" evidence="4">
    <location>
        <begin position="282"/>
        <end position="303"/>
    </location>
</feature>
<keyword evidence="2 6" id="KW-0328">Glycosyltransferase</keyword>
<name>A0ABW6C0D7_9BACT</name>
<reference evidence="7" key="1">
    <citation type="journal article" date="2019" name="Int. J. Syst. Evol. Microbiol.">
        <title>The Global Catalogue of Microorganisms (GCM) 10K type strain sequencing project: providing services to taxonomists for standard genome sequencing and annotation.</title>
        <authorList>
            <consortium name="The Broad Institute Genomics Platform"/>
            <consortium name="The Broad Institute Genome Sequencing Center for Infectious Disease"/>
            <person name="Wu L."/>
            <person name="Ma J."/>
        </authorList>
    </citation>
    <scope>NUCLEOTIDE SEQUENCE [LARGE SCALE GENOMIC DNA]</scope>
    <source>
        <strain evidence="7">KCTC 23984</strain>
    </source>
</reference>
<accession>A0ABW6C0D7</accession>
<evidence type="ECO:0000313" key="7">
    <source>
        <dbReference type="Proteomes" id="UP001597641"/>
    </source>
</evidence>
<dbReference type="RefSeq" id="WP_377491134.1">
    <property type="nucleotide sequence ID" value="NZ_JBHUOX010000032.1"/>
</dbReference>